<sequence>MAAVVAGGLAMISLTTRAVELGTSGRMTTGIAGPPYNLRLGHQTVRRSSAPQLLADAAVPVESSSPPFAVVVGAGPAGLAVAIVLAERGWNVTVLEKRLESSMYESQRAYLYLIDGRGQRFTDEFGLTDELASLSVSSENYTITRCKPDGSRETVVPPILEKTPKPSYWIPRQEFIALLCRKAASMPNAPRLLFDSEMLGATRQPPLEGGRIELRARQGTQLVTFTPTLLVGADGLRSKVRSLCAEWSARPSAFSPVELPSPSTGLKYKMLRLPPSFRLDATDASAVAEPRKAYAIYGDTRAPLGKARLGLLPVANPVYPRTANVILPPSHPVWGLASGGEVKGWLKETFPQLPVDEVISDEEAESFAQLDGGAFPAPCYSPEQQLLLPGAAVALVGDSCHAFPPDIGQGVNSALNDVRLFAAALDAARNASASPHGPKEMLEAALPAYGRAAKKEAEAVARIAQVGFPYQYNQGTALERGLWFANFMLRTFVLSRFAPKLFSPAAIVLVQRSHLSYSEVWKLAGSTTRRIWTLASSLLAVAVAVATRGLWRRALHF</sequence>
<dbReference type="GO" id="GO:0004502">
    <property type="term" value="F:kynurenine 3-monooxygenase activity"/>
    <property type="evidence" value="ECO:0007669"/>
    <property type="project" value="TreeGrafter"/>
</dbReference>
<dbReference type="AlphaFoldDB" id="A0A7S4FCB1"/>
<dbReference type="InterPro" id="IPR002938">
    <property type="entry name" value="FAD-bd"/>
</dbReference>
<proteinExistence type="predicted"/>
<dbReference type="SUPFAM" id="SSF51905">
    <property type="entry name" value="FAD/NAD(P)-binding domain"/>
    <property type="match status" value="1"/>
</dbReference>
<evidence type="ECO:0000259" key="8">
    <source>
        <dbReference type="Pfam" id="PF01494"/>
    </source>
</evidence>
<dbReference type="Gene3D" id="3.50.50.60">
    <property type="entry name" value="FAD/NAD(P)-binding domain"/>
    <property type="match status" value="1"/>
</dbReference>
<feature type="signal peptide" evidence="7">
    <location>
        <begin position="1"/>
        <end position="18"/>
    </location>
</feature>
<evidence type="ECO:0000256" key="5">
    <source>
        <dbReference type="ARBA" id="ARBA00023002"/>
    </source>
</evidence>
<dbReference type="GO" id="GO:0071949">
    <property type="term" value="F:FAD binding"/>
    <property type="evidence" value="ECO:0007669"/>
    <property type="project" value="InterPro"/>
</dbReference>
<feature type="domain" description="FAD-binding" evidence="8">
    <location>
        <begin position="393"/>
        <end position="435"/>
    </location>
</feature>
<accession>A0A7S4FCB1</accession>
<evidence type="ECO:0000256" key="1">
    <source>
        <dbReference type="ARBA" id="ARBA00001974"/>
    </source>
</evidence>
<organism evidence="9">
    <name type="scientific">Chrysotila carterae</name>
    <name type="common">Marine alga</name>
    <name type="synonym">Syracosphaera carterae</name>
    <dbReference type="NCBI Taxonomy" id="13221"/>
    <lineage>
        <taxon>Eukaryota</taxon>
        <taxon>Haptista</taxon>
        <taxon>Haptophyta</taxon>
        <taxon>Prymnesiophyceae</taxon>
        <taxon>Isochrysidales</taxon>
        <taxon>Isochrysidaceae</taxon>
        <taxon>Chrysotila</taxon>
    </lineage>
</organism>
<gene>
    <name evidence="9" type="ORF">PCAR00345_LOCUS40421</name>
</gene>
<feature type="chain" id="PRO_5030739709" description="FAD-binding domain-containing protein" evidence="7">
    <location>
        <begin position="19"/>
        <end position="557"/>
    </location>
</feature>
<feature type="domain" description="FAD-binding" evidence="8">
    <location>
        <begin position="70"/>
        <end position="242"/>
    </location>
</feature>
<evidence type="ECO:0000256" key="4">
    <source>
        <dbReference type="ARBA" id="ARBA00022857"/>
    </source>
</evidence>
<evidence type="ECO:0000313" key="9">
    <source>
        <dbReference type="EMBL" id="CAE0787713.1"/>
    </source>
</evidence>
<dbReference type="PANTHER" id="PTHR46028">
    <property type="entry name" value="KYNURENINE 3-MONOOXYGENASE"/>
    <property type="match status" value="1"/>
</dbReference>
<dbReference type="PRINTS" id="PR00420">
    <property type="entry name" value="RNGMNOXGNASE"/>
</dbReference>
<keyword evidence="4" id="KW-0521">NADP</keyword>
<dbReference type="GO" id="GO:0070189">
    <property type="term" value="P:kynurenine metabolic process"/>
    <property type="evidence" value="ECO:0007669"/>
    <property type="project" value="TreeGrafter"/>
</dbReference>
<protein>
    <recommendedName>
        <fullName evidence="8">FAD-binding domain-containing protein</fullName>
    </recommendedName>
</protein>
<keyword evidence="7" id="KW-0732">Signal</keyword>
<dbReference type="EMBL" id="HBIZ01065858">
    <property type="protein sequence ID" value="CAE0787713.1"/>
    <property type="molecule type" value="Transcribed_RNA"/>
</dbReference>
<name>A0A7S4FCB1_CHRCT</name>
<comment type="cofactor">
    <cofactor evidence="1">
        <name>FAD</name>
        <dbReference type="ChEBI" id="CHEBI:57692"/>
    </cofactor>
</comment>
<keyword evidence="5" id="KW-0560">Oxidoreductase</keyword>
<reference evidence="9" key="1">
    <citation type="submission" date="2021-01" db="EMBL/GenBank/DDBJ databases">
        <authorList>
            <person name="Corre E."/>
            <person name="Pelletier E."/>
            <person name="Niang G."/>
            <person name="Scheremetjew M."/>
            <person name="Finn R."/>
            <person name="Kale V."/>
            <person name="Holt S."/>
            <person name="Cochrane G."/>
            <person name="Meng A."/>
            <person name="Brown T."/>
            <person name="Cohen L."/>
        </authorList>
    </citation>
    <scope>NUCLEOTIDE SEQUENCE</scope>
    <source>
        <strain evidence="9">CCMP645</strain>
    </source>
</reference>
<dbReference type="PANTHER" id="PTHR46028:SF2">
    <property type="entry name" value="KYNURENINE 3-MONOOXYGENASE"/>
    <property type="match status" value="1"/>
</dbReference>
<keyword evidence="6" id="KW-0503">Monooxygenase</keyword>
<dbReference type="InterPro" id="IPR036188">
    <property type="entry name" value="FAD/NAD-bd_sf"/>
</dbReference>
<evidence type="ECO:0000256" key="7">
    <source>
        <dbReference type="SAM" id="SignalP"/>
    </source>
</evidence>
<dbReference type="Pfam" id="PF01494">
    <property type="entry name" value="FAD_binding_3"/>
    <property type="match status" value="2"/>
</dbReference>
<keyword evidence="2" id="KW-0285">Flavoprotein</keyword>
<evidence type="ECO:0000256" key="3">
    <source>
        <dbReference type="ARBA" id="ARBA00022827"/>
    </source>
</evidence>
<evidence type="ECO:0000256" key="6">
    <source>
        <dbReference type="ARBA" id="ARBA00023033"/>
    </source>
</evidence>
<keyword evidence="3" id="KW-0274">FAD</keyword>
<evidence type="ECO:0000256" key="2">
    <source>
        <dbReference type="ARBA" id="ARBA00022630"/>
    </source>
</evidence>